<dbReference type="InterPro" id="IPR050778">
    <property type="entry name" value="Cueball_EGF_LRP_Nidogen"/>
</dbReference>
<dbReference type="PROSITE" id="PS00022">
    <property type="entry name" value="EGF_1"/>
    <property type="match status" value="1"/>
</dbReference>
<dbReference type="Pfam" id="PF00058">
    <property type="entry name" value="Ldl_recept_b"/>
    <property type="match status" value="2"/>
</dbReference>
<comment type="similarity">
    <text evidence="12">Belongs to the cueball family.</text>
</comment>
<feature type="repeat" description="LDL-receptor class B" evidence="15">
    <location>
        <begin position="130"/>
        <end position="174"/>
    </location>
</feature>
<dbReference type="Gene3D" id="2.10.25.10">
    <property type="entry name" value="Laminin"/>
    <property type="match status" value="3"/>
</dbReference>
<feature type="disulfide bond" evidence="14">
    <location>
        <begin position="365"/>
        <end position="382"/>
    </location>
</feature>
<evidence type="ECO:0000256" key="3">
    <source>
        <dbReference type="ARBA" id="ARBA00022536"/>
    </source>
</evidence>
<keyword evidence="4" id="KW-0732">Signal</keyword>
<dbReference type="GO" id="GO:0048477">
    <property type="term" value="P:oogenesis"/>
    <property type="evidence" value="ECO:0007669"/>
    <property type="project" value="UniProtKB-KW"/>
</dbReference>
<organism evidence="18 19">
    <name type="scientific">Asbolus verrucosus</name>
    <name type="common">Desert ironclad beetle</name>
    <dbReference type="NCBI Taxonomy" id="1661398"/>
    <lineage>
        <taxon>Eukaryota</taxon>
        <taxon>Metazoa</taxon>
        <taxon>Ecdysozoa</taxon>
        <taxon>Arthropoda</taxon>
        <taxon>Hexapoda</taxon>
        <taxon>Insecta</taxon>
        <taxon>Pterygota</taxon>
        <taxon>Neoptera</taxon>
        <taxon>Endopterygota</taxon>
        <taxon>Coleoptera</taxon>
        <taxon>Polyphaga</taxon>
        <taxon>Cucujiformia</taxon>
        <taxon>Tenebrionidae</taxon>
        <taxon>Pimeliinae</taxon>
        <taxon>Asbolus</taxon>
    </lineage>
</organism>
<dbReference type="PROSITE" id="PS01186">
    <property type="entry name" value="EGF_2"/>
    <property type="match status" value="1"/>
</dbReference>
<dbReference type="AlphaFoldDB" id="A0A482V982"/>
<dbReference type="SMART" id="SM00181">
    <property type="entry name" value="EGF"/>
    <property type="match status" value="3"/>
</dbReference>
<dbReference type="PANTHER" id="PTHR46513:SF42">
    <property type="entry name" value="PROTEIN CUEBALL"/>
    <property type="match status" value="1"/>
</dbReference>
<evidence type="ECO:0000256" key="6">
    <source>
        <dbReference type="ARBA" id="ARBA00022782"/>
    </source>
</evidence>
<dbReference type="InterPro" id="IPR000033">
    <property type="entry name" value="LDLR_classB_rpt"/>
</dbReference>
<dbReference type="SUPFAM" id="SSF57196">
    <property type="entry name" value="EGF/Laminin"/>
    <property type="match status" value="2"/>
</dbReference>
<keyword evidence="16" id="KW-1133">Transmembrane helix</keyword>
<keyword evidence="2" id="KW-1003">Cell membrane</keyword>
<evidence type="ECO:0000256" key="9">
    <source>
        <dbReference type="ARBA" id="ARBA00023136"/>
    </source>
</evidence>
<dbReference type="Gene3D" id="2.120.10.30">
    <property type="entry name" value="TolB, C-terminal domain"/>
    <property type="match status" value="1"/>
</dbReference>
<feature type="non-terminal residue" evidence="18">
    <location>
        <position position="1"/>
    </location>
</feature>
<sequence>LAVVTNEEIELLLSNGSLIGSAFKQFSKLKALTFDNVRHQFVVSDMDQQNDTIFTVQLTKETEITPIIEDLPDDVQGLAIDPITDILYWTDSINRTINYVHLNDSTYQSKILFAFADQKPQDLTIDICRRFIYWSNSDINRPTIERAKLDGSQHEVLVDSSLHRPAGISIDYQTQRLFWADIKEGIYYTIESSNFEGKERDVVHTGTHSIPFGIAVDSEAIYWTDINNNKLWKISKSDKNSVPIRHFKERPMGIVTKNVQITNLPDCEKLSEAMATYNKTTHEVFVHESDYQGPEEVTCLNGGHLVDNNCRCRRGYTGKFCELSLCYNYCVHGECYTSSLGFPQCHCLRGFVGKRCERDMCDGLCLNGGVCSRLNAKGFPICNCQEGFTGNRCENSIDICDVFCQSRLNDVLISEERELICRCVDGVPDTTKSNFSSLPLLSNEEHPFFFDHFQDTAFLVMMCILLVMFIVIVALAAYTCSLRRRPRIKKRIIVNKNITPLTYRPQPATEQCEITIENCCNMNICETPCFEPPQLPCLQNKNDDKKKLLSNMENGEELY</sequence>
<protein>
    <recommendedName>
        <fullName evidence="13">Protein cueball</fullName>
    </recommendedName>
</protein>
<evidence type="ECO:0000313" key="18">
    <source>
        <dbReference type="EMBL" id="RZB39792.1"/>
    </source>
</evidence>
<evidence type="ECO:0000256" key="1">
    <source>
        <dbReference type="ARBA" id="ARBA00004251"/>
    </source>
</evidence>
<evidence type="ECO:0000256" key="2">
    <source>
        <dbReference type="ARBA" id="ARBA00022475"/>
    </source>
</evidence>
<feature type="transmembrane region" description="Helical" evidence="16">
    <location>
        <begin position="457"/>
        <end position="481"/>
    </location>
</feature>
<dbReference type="PANTHER" id="PTHR46513">
    <property type="entry name" value="VITELLOGENIN RECEPTOR-LIKE PROTEIN-RELATED-RELATED"/>
    <property type="match status" value="1"/>
</dbReference>
<dbReference type="EMBL" id="QDEB01125046">
    <property type="protein sequence ID" value="RZB39792.1"/>
    <property type="molecule type" value="Genomic_DNA"/>
</dbReference>
<accession>A0A482V982</accession>
<dbReference type="OrthoDB" id="382013at2759"/>
<comment type="subcellular location">
    <subcellularLocation>
        <location evidence="1">Cell membrane</location>
        <topology evidence="1">Single-pass type I membrane protein</topology>
    </subcellularLocation>
</comment>
<feature type="domain" description="EGF-like" evidence="17">
    <location>
        <begin position="357"/>
        <end position="394"/>
    </location>
</feature>
<dbReference type="GO" id="GO:0060070">
    <property type="term" value="P:canonical Wnt signaling pathway"/>
    <property type="evidence" value="ECO:0007669"/>
    <property type="project" value="TreeGrafter"/>
</dbReference>
<evidence type="ECO:0000256" key="4">
    <source>
        <dbReference type="ARBA" id="ARBA00022729"/>
    </source>
</evidence>
<dbReference type="Proteomes" id="UP000292052">
    <property type="component" value="Unassembled WGS sequence"/>
</dbReference>
<keyword evidence="8" id="KW-0896">Oogenesis</keyword>
<dbReference type="InterPro" id="IPR011042">
    <property type="entry name" value="6-blade_b-propeller_TolB-like"/>
</dbReference>
<reference evidence="18 19" key="1">
    <citation type="submission" date="2017-03" db="EMBL/GenBank/DDBJ databases">
        <title>Genome of the blue death feigning beetle - Asbolus verrucosus.</title>
        <authorList>
            <person name="Rider S.D."/>
        </authorList>
    </citation>
    <scope>NUCLEOTIDE SEQUENCE [LARGE SCALE GENOMIC DNA]</scope>
    <source>
        <strain evidence="18">Butters</strain>
        <tissue evidence="18">Head and leg muscle</tissue>
    </source>
</reference>
<evidence type="ECO:0000256" key="8">
    <source>
        <dbReference type="ARBA" id="ARBA00022943"/>
    </source>
</evidence>
<evidence type="ECO:0000256" key="10">
    <source>
        <dbReference type="ARBA" id="ARBA00023157"/>
    </source>
</evidence>
<evidence type="ECO:0000256" key="12">
    <source>
        <dbReference type="ARBA" id="ARBA00038070"/>
    </source>
</evidence>
<dbReference type="GO" id="GO:0042813">
    <property type="term" value="F:Wnt receptor activity"/>
    <property type="evidence" value="ECO:0007669"/>
    <property type="project" value="TreeGrafter"/>
</dbReference>
<proteinExistence type="inferred from homology"/>
<evidence type="ECO:0000256" key="16">
    <source>
        <dbReference type="SAM" id="Phobius"/>
    </source>
</evidence>
<dbReference type="CDD" id="cd00054">
    <property type="entry name" value="EGF_CA"/>
    <property type="match status" value="1"/>
</dbReference>
<dbReference type="SMART" id="SM00135">
    <property type="entry name" value="LY"/>
    <property type="match status" value="4"/>
</dbReference>
<evidence type="ECO:0000256" key="15">
    <source>
        <dbReference type="PROSITE-ProRule" id="PRU00461"/>
    </source>
</evidence>
<gene>
    <name evidence="18" type="ORF">BDFB_006590</name>
</gene>
<keyword evidence="7" id="KW-0744">Spermatogenesis</keyword>
<evidence type="ECO:0000256" key="5">
    <source>
        <dbReference type="ARBA" id="ARBA00022737"/>
    </source>
</evidence>
<keyword evidence="9 16" id="KW-0472">Membrane</keyword>
<feature type="non-terminal residue" evidence="18">
    <location>
        <position position="559"/>
    </location>
</feature>
<comment type="caution">
    <text evidence="18">The sequence shown here is derived from an EMBL/GenBank/DDBJ whole genome shotgun (WGS) entry which is preliminary data.</text>
</comment>
<keyword evidence="19" id="KW-1185">Reference proteome</keyword>
<feature type="repeat" description="LDL-receptor class B" evidence="15">
    <location>
        <begin position="175"/>
        <end position="220"/>
    </location>
</feature>
<dbReference type="SUPFAM" id="SSF63825">
    <property type="entry name" value="YWTD domain"/>
    <property type="match status" value="1"/>
</dbReference>
<dbReference type="PROSITE" id="PS50026">
    <property type="entry name" value="EGF_3"/>
    <property type="match status" value="1"/>
</dbReference>
<keyword evidence="3 14" id="KW-0245">EGF-like domain</keyword>
<dbReference type="GO" id="GO:0005886">
    <property type="term" value="C:plasma membrane"/>
    <property type="evidence" value="ECO:0007669"/>
    <property type="project" value="UniProtKB-SubCell"/>
</dbReference>
<keyword evidence="10 14" id="KW-1015">Disulfide bond</keyword>
<keyword evidence="11" id="KW-0325">Glycoprotein</keyword>
<evidence type="ECO:0000256" key="11">
    <source>
        <dbReference type="ARBA" id="ARBA00023180"/>
    </source>
</evidence>
<evidence type="ECO:0000256" key="13">
    <source>
        <dbReference type="ARBA" id="ARBA00040020"/>
    </source>
</evidence>
<evidence type="ECO:0000256" key="14">
    <source>
        <dbReference type="PROSITE-ProRule" id="PRU00076"/>
    </source>
</evidence>
<evidence type="ECO:0000313" key="19">
    <source>
        <dbReference type="Proteomes" id="UP000292052"/>
    </source>
</evidence>
<dbReference type="PROSITE" id="PS51120">
    <property type="entry name" value="LDLRB"/>
    <property type="match status" value="2"/>
</dbReference>
<dbReference type="STRING" id="1661398.A0A482V982"/>
<dbReference type="InterPro" id="IPR000742">
    <property type="entry name" value="EGF"/>
</dbReference>
<feature type="disulfide bond" evidence="14">
    <location>
        <begin position="384"/>
        <end position="393"/>
    </location>
</feature>
<dbReference type="GO" id="GO:0007283">
    <property type="term" value="P:spermatogenesis"/>
    <property type="evidence" value="ECO:0007669"/>
    <property type="project" value="UniProtKB-KW"/>
</dbReference>
<keyword evidence="6" id="KW-0221">Differentiation</keyword>
<keyword evidence="5" id="KW-0677">Repeat</keyword>
<evidence type="ECO:0000259" key="17">
    <source>
        <dbReference type="PROSITE" id="PS50026"/>
    </source>
</evidence>
<name>A0A482V982_ASBVE</name>
<dbReference type="GO" id="GO:0017147">
    <property type="term" value="F:Wnt-protein binding"/>
    <property type="evidence" value="ECO:0007669"/>
    <property type="project" value="TreeGrafter"/>
</dbReference>
<evidence type="ECO:0000256" key="7">
    <source>
        <dbReference type="ARBA" id="ARBA00022871"/>
    </source>
</evidence>
<feature type="disulfide bond" evidence="14">
    <location>
        <begin position="361"/>
        <end position="371"/>
    </location>
</feature>
<keyword evidence="16" id="KW-0812">Transmembrane</keyword>